<feature type="compositionally biased region" description="Basic and acidic residues" evidence="1">
    <location>
        <begin position="24"/>
        <end position="50"/>
    </location>
</feature>
<dbReference type="EMBL" id="LWDE02002652">
    <property type="protein sequence ID" value="KAE8237117.1"/>
    <property type="molecule type" value="Genomic_DNA"/>
</dbReference>
<dbReference type="AlphaFoldDB" id="A0A8X7SRZ5"/>
<feature type="region of interest" description="Disordered" evidence="1">
    <location>
        <begin position="279"/>
        <end position="307"/>
    </location>
</feature>
<accession>A0A8X7SRZ5</accession>
<protein>
    <submittedName>
        <fullName evidence="2">Uncharacterized protein</fullName>
    </submittedName>
</protein>
<dbReference type="Proteomes" id="UP000077684">
    <property type="component" value="Unassembled WGS sequence"/>
</dbReference>
<feature type="region of interest" description="Disordered" evidence="1">
    <location>
        <begin position="24"/>
        <end position="55"/>
    </location>
</feature>
<evidence type="ECO:0000313" key="3">
    <source>
        <dbReference type="Proteomes" id="UP000077684"/>
    </source>
</evidence>
<evidence type="ECO:0000313" key="2">
    <source>
        <dbReference type="EMBL" id="KAE8237117.1"/>
    </source>
</evidence>
<name>A0A8X7SRZ5_9BASI</name>
<keyword evidence="3" id="KW-1185">Reference proteome</keyword>
<comment type="caution">
    <text evidence="2">The sequence shown here is derived from an EMBL/GenBank/DDBJ whole genome shotgun (WGS) entry which is preliminary data.</text>
</comment>
<gene>
    <name evidence="2" type="ORF">A4X06_0g9334</name>
</gene>
<organism evidence="2 3">
    <name type="scientific">Tilletia controversa</name>
    <name type="common">dwarf bunt fungus</name>
    <dbReference type="NCBI Taxonomy" id="13291"/>
    <lineage>
        <taxon>Eukaryota</taxon>
        <taxon>Fungi</taxon>
        <taxon>Dikarya</taxon>
        <taxon>Basidiomycota</taxon>
        <taxon>Ustilaginomycotina</taxon>
        <taxon>Exobasidiomycetes</taxon>
        <taxon>Tilletiales</taxon>
        <taxon>Tilletiaceae</taxon>
        <taxon>Tilletia</taxon>
    </lineage>
</organism>
<evidence type="ECO:0000256" key="1">
    <source>
        <dbReference type="SAM" id="MobiDB-lite"/>
    </source>
</evidence>
<sequence length="343" mass="37961">MAENGLTAEQLAIAMAAAAAMREAERRGKEDEGDKVSIPKLKHNPERGDSAVRPWPGAPYSIPRDVVELFKRGNQPPLIWLTVEGILDAGRRRQQLTFPLDKKGKEDINEALARDALLPRAAFLGAMGALAALFCVFPNVDDVAEDEQDPATLVDELSLAVAARASDEHWGLWRQYVRNVLAKVWEPRRDGELDFNVGKIDVNILRLTEEAASVPQGRADDHSNDGKNLVTFLLTASREEAEAAANQYEAGLKILRFGVRMSTISAVFAEHRVSASPRSKSPRVFLRRQPRRRSRRPANLRGDLLSASHSSRREISARLSCLENSGGRRFSLLPKSRSCGDAR</sequence>
<reference evidence="2" key="1">
    <citation type="submission" date="2016-04" db="EMBL/GenBank/DDBJ databases">
        <authorList>
            <person name="Nguyen H.D."/>
            <person name="Samba Siva P."/>
            <person name="Cullis J."/>
            <person name="Levesque C.A."/>
            <person name="Hambleton S."/>
        </authorList>
    </citation>
    <scope>NUCLEOTIDE SEQUENCE</scope>
    <source>
        <strain evidence="2">DAOMC 236426</strain>
    </source>
</reference>
<feature type="compositionally biased region" description="Basic residues" evidence="1">
    <location>
        <begin position="285"/>
        <end position="298"/>
    </location>
</feature>
<reference evidence="2" key="2">
    <citation type="journal article" date="2019" name="IMA Fungus">
        <title>Genome sequencing and comparison of five Tilletia species to identify candidate genes for the detection of regulated species infecting wheat.</title>
        <authorList>
            <person name="Nguyen H.D.T."/>
            <person name="Sultana T."/>
            <person name="Kesanakurti P."/>
            <person name="Hambleton S."/>
        </authorList>
    </citation>
    <scope>NUCLEOTIDE SEQUENCE</scope>
    <source>
        <strain evidence="2">DAOMC 236426</strain>
    </source>
</reference>
<proteinExistence type="predicted"/>